<dbReference type="AlphaFoldDB" id="A0AAV5SYE8"/>
<evidence type="ECO:0000313" key="2">
    <source>
        <dbReference type="EMBL" id="GMS87787.1"/>
    </source>
</evidence>
<dbReference type="Proteomes" id="UP001432027">
    <property type="component" value="Unassembled WGS sequence"/>
</dbReference>
<dbReference type="EMBL" id="BTSX01000003">
    <property type="protein sequence ID" value="GMS87787.1"/>
    <property type="molecule type" value="Genomic_DNA"/>
</dbReference>
<proteinExistence type="predicted"/>
<feature type="compositionally biased region" description="Basic and acidic residues" evidence="1">
    <location>
        <begin position="140"/>
        <end position="170"/>
    </location>
</feature>
<comment type="caution">
    <text evidence="2">The sequence shown here is derived from an EMBL/GenBank/DDBJ whole genome shotgun (WGS) entry which is preliminary data.</text>
</comment>
<name>A0AAV5SYE8_9BILA</name>
<keyword evidence="3" id="KW-1185">Reference proteome</keyword>
<feature type="non-terminal residue" evidence="2">
    <location>
        <position position="1"/>
    </location>
</feature>
<gene>
    <name evidence="2" type="ORF">PENTCL1PPCAC_9962</name>
</gene>
<sequence>AMQDDGIDGDGTSDGTAPAPTRDAAPLPTWIYRPPLVKGSKGITRQDREDDESSSCDAPVSRSSLFVRPTRAPSGGYNRGDRLPLSRENSSRGRGWNTAGSGGGRSTGHNWNEETGGRGGERGGYQFRDSGSTSTVAGGRGEREHSGERTSHRVSRFDDYRTTERSRDSSVRSSTDDDLSEEDPAELKEEEKERAMKLYGLVVAMAEEEYVAVLCGAVPILARVHPRDRIMLGYCVNFEMNVTSGEYEIYAICEPRYRTQILEDGTFSVQAQAEFGWLRKNGWSEPSFFGRIVCDEEMSVCIYNL</sequence>
<protein>
    <submittedName>
        <fullName evidence="2">Uncharacterized protein</fullName>
    </submittedName>
</protein>
<organism evidence="2 3">
    <name type="scientific">Pristionchus entomophagus</name>
    <dbReference type="NCBI Taxonomy" id="358040"/>
    <lineage>
        <taxon>Eukaryota</taxon>
        <taxon>Metazoa</taxon>
        <taxon>Ecdysozoa</taxon>
        <taxon>Nematoda</taxon>
        <taxon>Chromadorea</taxon>
        <taxon>Rhabditida</taxon>
        <taxon>Rhabditina</taxon>
        <taxon>Diplogasteromorpha</taxon>
        <taxon>Diplogasteroidea</taxon>
        <taxon>Neodiplogasteridae</taxon>
        <taxon>Pristionchus</taxon>
    </lineage>
</organism>
<accession>A0AAV5SYE8</accession>
<evidence type="ECO:0000256" key="1">
    <source>
        <dbReference type="SAM" id="MobiDB-lite"/>
    </source>
</evidence>
<feature type="compositionally biased region" description="Basic and acidic residues" evidence="1">
    <location>
        <begin position="111"/>
        <end position="121"/>
    </location>
</feature>
<feature type="compositionally biased region" description="Basic and acidic residues" evidence="1">
    <location>
        <begin position="79"/>
        <end position="91"/>
    </location>
</feature>
<reference evidence="2" key="1">
    <citation type="submission" date="2023-10" db="EMBL/GenBank/DDBJ databases">
        <title>Genome assembly of Pristionchus species.</title>
        <authorList>
            <person name="Yoshida K."/>
            <person name="Sommer R.J."/>
        </authorList>
    </citation>
    <scope>NUCLEOTIDE SEQUENCE</scope>
    <source>
        <strain evidence="2">RS0144</strain>
    </source>
</reference>
<evidence type="ECO:0000313" key="3">
    <source>
        <dbReference type="Proteomes" id="UP001432027"/>
    </source>
</evidence>
<feature type="region of interest" description="Disordered" evidence="1">
    <location>
        <begin position="1"/>
        <end position="191"/>
    </location>
</feature>